<name>A0A9K3LD64_9STRA</name>
<sequence length="342" mass="38806">MFQRIFLTIKLYSQRHRRYSIWIVVVVPLLLYIINVARNTQPDPFDQPFCNPSDGVCHEKPNVASPRTVYSAWNKEQYDQWWKYHEILNQRAAEYAAKRTIYQANPHEEQQKTRPLILLGDSITESWLGTGLGLPKHRAEGVPEVLNSQLSASQGFDPLVLAVSGDQTQHLLWRLQHGQLLSEYSNDPTAMFVVLIGTNNLGAGELPGPTARGILAVVEYLLKNTSKESSLLIFEVLPRGDGKTWLQDLCPPRCQMSGLPYTSFLPPIQKTNQAVREGLEKLRKTYKASESRLKLMDGGMEFLDSANPDLEVKESLMPDLLHPNAEGHKILAKCIHQFRDHK</sequence>
<dbReference type="EMBL" id="JAGRRH010000013">
    <property type="protein sequence ID" value="KAG7360260.1"/>
    <property type="molecule type" value="Genomic_DNA"/>
</dbReference>
<accession>A0A9K3LD64</accession>
<reference evidence="3" key="2">
    <citation type="submission" date="2021-04" db="EMBL/GenBank/DDBJ databases">
        <authorList>
            <person name="Podell S."/>
        </authorList>
    </citation>
    <scope>NUCLEOTIDE SEQUENCE</scope>
    <source>
        <strain evidence="3">Hildebrandi</strain>
    </source>
</reference>
<keyword evidence="1" id="KW-0472">Membrane</keyword>
<evidence type="ECO:0000256" key="1">
    <source>
        <dbReference type="SAM" id="Phobius"/>
    </source>
</evidence>
<feature type="domain" description="SGNH hydrolase-type esterase" evidence="2">
    <location>
        <begin position="118"/>
        <end position="330"/>
    </location>
</feature>
<evidence type="ECO:0000313" key="3">
    <source>
        <dbReference type="EMBL" id="KAG7360260.1"/>
    </source>
</evidence>
<keyword evidence="1" id="KW-1133">Transmembrane helix</keyword>
<dbReference type="InterPro" id="IPR013830">
    <property type="entry name" value="SGNH_hydro"/>
</dbReference>
<dbReference type="PANTHER" id="PTHR30383:SF5">
    <property type="entry name" value="SGNH HYDROLASE-TYPE ESTERASE DOMAIN-CONTAINING PROTEIN"/>
    <property type="match status" value="1"/>
</dbReference>
<evidence type="ECO:0000259" key="2">
    <source>
        <dbReference type="Pfam" id="PF13472"/>
    </source>
</evidence>
<dbReference type="Pfam" id="PF13472">
    <property type="entry name" value="Lipase_GDSL_2"/>
    <property type="match status" value="1"/>
</dbReference>
<dbReference type="GO" id="GO:0004622">
    <property type="term" value="F:phosphatidylcholine lysophospholipase activity"/>
    <property type="evidence" value="ECO:0007669"/>
    <property type="project" value="TreeGrafter"/>
</dbReference>
<dbReference type="OrthoDB" id="505607at2759"/>
<comment type="caution">
    <text evidence="3">The sequence shown here is derived from an EMBL/GenBank/DDBJ whole genome shotgun (WGS) entry which is preliminary data.</text>
</comment>
<dbReference type="AlphaFoldDB" id="A0A9K3LD64"/>
<evidence type="ECO:0000313" key="4">
    <source>
        <dbReference type="Proteomes" id="UP000693970"/>
    </source>
</evidence>
<dbReference type="Proteomes" id="UP000693970">
    <property type="component" value="Unassembled WGS sequence"/>
</dbReference>
<proteinExistence type="predicted"/>
<dbReference type="PANTHER" id="PTHR30383">
    <property type="entry name" value="THIOESTERASE 1/PROTEASE 1/LYSOPHOSPHOLIPASE L1"/>
    <property type="match status" value="1"/>
</dbReference>
<feature type="transmembrane region" description="Helical" evidence="1">
    <location>
        <begin position="20"/>
        <end position="37"/>
    </location>
</feature>
<organism evidence="3 4">
    <name type="scientific">Nitzschia inconspicua</name>
    <dbReference type="NCBI Taxonomy" id="303405"/>
    <lineage>
        <taxon>Eukaryota</taxon>
        <taxon>Sar</taxon>
        <taxon>Stramenopiles</taxon>
        <taxon>Ochrophyta</taxon>
        <taxon>Bacillariophyta</taxon>
        <taxon>Bacillariophyceae</taxon>
        <taxon>Bacillariophycidae</taxon>
        <taxon>Bacillariales</taxon>
        <taxon>Bacillariaceae</taxon>
        <taxon>Nitzschia</taxon>
    </lineage>
</organism>
<keyword evidence="1" id="KW-0812">Transmembrane</keyword>
<reference evidence="3" key="1">
    <citation type="journal article" date="2021" name="Sci. Rep.">
        <title>Diploid genomic architecture of Nitzschia inconspicua, an elite biomass production diatom.</title>
        <authorList>
            <person name="Oliver A."/>
            <person name="Podell S."/>
            <person name="Pinowska A."/>
            <person name="Traller J.C."/>
            <person name="Smith S.R."/>
            <person name="McClure R."/>
            <person name="Beliaev A."/>
            <person name="Bohutskyi P."/>
            <person name="Hill E.A."/>
            <person name="Rabines A."/>
            <person name="Zheng H."/>
            <person name="Allen L.Z."/>
            <person name="Kuo A."/>
            <person name="Grigoriev I.V."/>
            <person name="Allen A.E."/>
            <person name="Hazlebeck D."/>
            <person name="Allen E.E."/>
        </authorList>
    </citation>
    <scope>NUCLEOTIDE SEQUENCE</scope>
    <source>
        <strain evidence="3">Hildebrandi</strain>
    </source>
</reference>
<dbReference type="InterPro" id="IPR051532">
    <property type="entry name" value="Ester_Hydrolysis_Enzymes"/>
</dbReference>
<gene>
    <name evidence="3" type="ORF">IV203_035359</name>
</gene>
<protein>
    <submittedName>
        <fullName evidence="3">Exo-1,4-beta-glucosidase</fullName>
    </submittedName>
</protein>
<keyword evidence="4" id="KW-1185">Reference proteome</keyword>